<dbReference type="AlphaFoldDB" id="A0A371FR20"/>
<comment type="caution">
    <text evidence="1">The sequence shown here is derived from an EMBL/GenBank/DDBJ whole genome shotgun (WGS) entry which is preliminary data.</text>
</comment>
<sequence>MVVDVLSRRHTLLAMLEARLFSFEYIKDLYLVNDDFREAYDLCVNLVNESFYRHDGFLFKEKRLHVPKSSIRELLVKEVREDDLMSHFRELKTYDIFHELFYWPHKRRDLHHICDNGFFLVFLNSYQVTKANYSIVNPSKMLSNLRCKVLTLLDTARVALGRDKAEMISAETIQLGLS</sequence>
<gene>
    <name evidence="1" type="ORF">CR513_38710</name>
</gene>
<dbReference type="OrthoDB" id="1933708at2759"/>
<accession>A0A371FR20</accession>
<proteinExistence type="predicted"/>
<feature type="non-terminal residue" evidence="1">
    <location>
        <position position="1"/>
    </location>
</feature>
<dbReference type="EMBL" id="QJKJ01008132">
    <property type="protein sequence ID" value="RDX80712.1"/>
    <property type="molecule type" value="Genomic_DNA"/>
</dbReference>
<evidence type="ECO:0000313" key="2">
    <source>
        <dbReference type="Proteomes" id="UP000257109"/>
    </source>
</evidence>
<dbReference type="Proteomes" id="UP000257109">
    <property type="component" value="Unassembled WGS sequence"/>
</dbReference>
<evidence type="ECO:0008006" key="3">
    <source>
        <dbReference type="Google" id="ProtNLM"/>
    </source>
</evidence>
<name>A0A371FR20_MUCPR</name>
<reference evidence="1" key="1">
    <citation type="submission" date="2018-05" db="EMBL/GenBank/DDBJ databases">
        <title>Draft genome of Mucuna pruriens seed.</title>
        <authorList>
            <person name="Nnadi N.E."/>
            <person name="Vos R."/>
            <person name="Hasami M.H."/>
            <person name="Devisetty U.K."/>
            <person name="Aguiy J.C."/>
        </authorList>
    </citation>
    <scope>NUCLEOTIDE SEQUENCE [LARGE SCALE GENOMIC DNA]</scope>
    <source>
        <strain evidence="1">JCA_2017</strain>
    </source>
</reference>
<protein>
    <recommendedName>
        <fullName evidence="3">Integrase zinc-binding domain-containing protein</fullName>
    </recommendedName>
</protein>
<evidence type="ECO:0000313" key="1">
    <source>
        <dbReference type="EMBL" id="RDX80712.1"/>
    </source>
</evidence>
<dbReference type="Gene3D" id="1.10.340.70">
    <property type="match status" value="1"/>
</dbReference>
<organism evidence="1 2">
    <name type="scientific">Mucuna pruriens</name>
    <name type="common">Velvet bean</name>
    <name type="synonym">Dolichos pruriens</name>
    <dbReference type="NCBI Taxonomy" id="157652"/>
    <lineage>
        <taxon>Eukaryota</taxon>
        <taxon>Viridiplantae</taxon>
        <taxon>Streptophyta</taxon>
        <taxon>Embryophyta</taxon>
        <taxon>Tracheophyta</taxon>
        <taxon>Spermatophyta</taxon>
        <taxon>Magnoliopsida</taxon>
        <taxon>eudicotyledons</taxon>
        <taxon>Gunneridae</taxon>
        <taxon>Pentapetalae</taxon>
        <taxon>rosids</taxon>
        <taxon>fabids</taxon>
        <taxon>Fabales</taxon>
        <taxon>Fabaceae</taxon>
        <taxon>Papilionoideae</taxon>
        <taxon>50 kb inversion clade</taxon>
        <taxon>NPAAA clade</taxon>
        <taxon>indigoferoid/millettioid clade</taxon>
        <taxon>Phaseoleae</taxon>
        <taxon>Mucuna</taxon>
    </lineage>
</organism>
<keyword evidence="2" id="KW-1185">Reference proteome</keyword>